<dbReference type="Pfam" id="PF00903">
    <property type="entry name" value="Glyoxalase"/>
    <property type="match status" value="1"/>
</dbReference>
<dbReference type="InterPro" id="IPR037523">
    <property type="entry name" value="VOC_core"/>
</dbReference>
<accession>A0A1H2G7E7</accession>
<dbReference type="Proteomes" id="UP000243232">
    <property type="component" value="Chromosome I"/>
</dbReference>
<name>A0A1H2G7E7_9PSED</name>
<dbReference type="CDD" id="cd08349">
    <property type="entry name" value="BLMA_like"/>
    <property type="match status" value="1"/>
</dbReference>
<dbReference type="AlphaFoldDB" id="A0A1H2G7E7"/>
<sequence length="150" mass="16966">MASIDIFPPLTPELNVRCIKKSLSFYTELLGFTICFERPEDGFATIALDGAVLMLEQIEELAPQNDPWITAELEYPFGRGINFQITVKNLDGIYSRLMENDYPIQLPLEQKTYRVGGKFVSVRQFMIIDPDGYLLRLNSLANVNTGVAQV</sequence>
<feature type="domain" description="VOC" evidence="4">
    <location>
        <begin position="8"/>
        <end position="140"/>
    </location>
</feature>
<evidence type="ECO:0000256" key="3">
    <source>
        <dbReference type="ARBA" id="ARBA00023251"/>
    </source>
</evidence>
<evidence type="ECO:0000259" key="4">
    <source>
        <dbReference type="PROSITE" id="PS51819"/>
    </source>
</evidence>
<evidence type="ECO:0000256" key="2">
    <source>
        <dbReference type="ARBA" id="ARBA00021572"/>
    </source>
</evidence>
<dbReference type="EMBL" id="LT629785">
    <property type="protein sequence ID" value="SDU15401.1"/>
    <property type="molecule type" value="Genomic_DNA"/>
</dbReference>
<dbReference type="GO" id="GO:0051213">
    <property type="term" value="F:dioxygenase activity"/>
    <property type="evidence" value="ECO:0007669"/>
    <property type="project" value="UniProtKB-KW"/>
</dbReference>
<dbReference type="SUPFAM" id="SSF54593">
    <property type="entry name" value="Glyoxalase/Bleomycin resistance protein/Dihydroxybiphenyl dioxygenase"/>
    <property type="match status" value="1"/>
</dbReference>
<dbReference type="STRING" id="364197.SAMN05216296_2089"/>
<dbReference type="RefSeq" id="WP_197673502.1">
    <property type="nucleotide sequence ID" value="NZ_LT629785.1"/>
</dbReference>
<dbReference type="InterPro" id="IPR000335">
    <property type="entry name" value="Bleomycin-R"/>
</dbReference>
<dbReference type="InterPro" id="IPR029068">
    <property type="entry name" value="Glyas_Bleomycin-R_OHBP_Dase"/>
</dbReference>
<comment type="similarity">
    <text evidence="1">Belongs to the bleomycin resistance protein family.</text>
</comment>
<keyword evidence="6" id="KW-1185">Reference proteome</keyword>
<organism evidence="5 6">
    <name type="scientific">Pseudomonas pohangensis</name>
    <dbReference type="NCBI Taxonomy" id="364197"/>
    <lineage>
        <taxon>Bacteria</taxon>
        <taxon>Pseudomonadati</taxon>
        <taxon>Pseudomonadota</taxon>
        <taxon>Gammaproteobacteria</taxon>
        <taxon>Pseudomonadales</taxon>
        <taxon>Pseudomonadaceae</taxon>
        <taxon>Pseudomonas</taxon>
    </lineage>
</organism>
<evidence type="ECO:0000313" key="5">
    <source>
        <dbReference type="EMBL" id="SDU15401.1"/>
    </source>
</evidence>
<evidence type="ECO:0000313" key="6">
    <source>
        <dbReference type="Proteomes" id="UP000243232"/>
    </source>
</evidence>
<dbReference type="Gene3D" id="3.10.180.10">
    <property type="entry name" value="2,3-Dihydroxybiphenyl 1,2-Dioxygenase, domain 1"/>
    <property type="match status" value="1"/>
</dbReference>
<reference evidence="6" key="1">
    <citation type="submission" date="2016-10" db="EMBL/GenBank/DDBJ databases">
        <authorList>
            <person name="Varghese N."/>
            <person name="Submissions S."/>
        </authorList>
    </citation>
    <scope>NUCLEOTIDE SEQUENCE [LARGE SCALE GENOMIC DNA]</scope>
    <source>
        <strain evidence="6">DSM 17875</strain>
    </source>
</reference>
<dbReference type="GO" id="GO:0046677">
    <property type="term" value="P:response to antibiotic"/>
    <property type="evidence" value="ECO:0007669"/>
    <property type="project" value="UniProtKB-KW"/>
</dbReference>
<keyword evidence="5" id="KW-0560">Oxidoreductase</keyword>
<evidence type="ECO:0000256" key="1">
    <source>
        <dbReference type="ARBA" id="ARBA00011051"/>
    </source>
</evidence>
<keyword evidence="3" id="KW-0046">Antibiotic resistance</keyword>
<proteinExistence type="inferred from homology"/>
<gene>
    <name evidence="5" type="ORF">SAMN05216296_2089</name>
</gene>
<keyword evidence="5" id="KW-0223">Dioxygenase</keyword>
<dbReference type="InterPro" id="IPR004360">
    <property type="entry name" value="Glyas_Fos-R_dOase_dom"/>
</dbReference>
<dbReference type="PROSITE" id="PS51819">
    <property type="entry name" value="VOC"/>
    <property type="match status" value="1"/>
</dbReference>
<protein>
    <recommendedName>
        <fullName evidence="2">Bleomycin resistance protein</fullName>
    </recommendedName>
</protein>